<evidence type="ECO:0000313" key="7">
    <source>
        <dbReference type="EMBL" id="MEQ2565557.1"/>
    </source>
</evidence>
<dbReference type="InterPro" id="IPR019533">
    <property type="entry name" value="Peptidase_S26"/>
</dbReference>
<dbReference type="EMBL" id="JBBMFI010000013">
    <property type="protein sequence ID" value="MEQ2565557.1"/>
    <property type="molecule type" value="Genomic_DNA"/>
</dbReference>
<dbReference type="EC" id="3.4.21.89" evidence="5"/>
<dbReference type="RefSeq" id="WP_211147162.1">
    <property type="nucleotide sequence ID" value="NZ_JBBMEY010000016.1"/>
</dbReference>
<proteinExistence type="predicted"/>
<keyword evidence="2 6" id="KW-0812">Transmembrane</keyword>
<evidence type="ECO:0000256" key="2">
    <source>
        <dbReference type="ARBA" id="ARBA00022692"/>
    </source>
</evidence>
<sequence length="240" mass="27032">MKKAVKEKSKKYKTFVTVKNTIGWFLVVLLGIAMVIIVVTRINGETPTVFGYTIFRVTTGSMEPELHVGDIILDKSVEESEIKVGDIISYDGSGSLDGMVITHKVIKAPYKDDNGNTMLQTQGVANDTPDHPIKISQVKAKFVAKIPLVNSLYNLFLSPWGLVIFLLLIILIFLDELINFIRVLTGNAKPKADINDIIKRLQEEERLEKEKKKSSEIDDPKMKKIDDVYNHIVKDDSDKK</sequence>
<comment type="subcellular location">
    <subcellularLocation>
        <location evidence="1">Membrane</location>
    </subcellularLocation>
</comment>
<comment type="caution">
    <text evidence="7">The sequence shown here is derived from an EMBL/GenBank/DDBJ whole genome shotgun (WGS) entry which is preliminary data.</text>
</comment>
<gene>
    <name evidence="7" type="ORF">ABFO16_04810</name>
</gene>
<name>A0ABV1HTC6_9FIRM</name>
<evidence type="ECO:0000256" key="5">
    <source>
        <dbReference type="NCBIfam" id="TIGR02228"/>
    </source>
</evidence>
<feature type="transmembrane region" description="Helical" evidence="6">
    <location>
        <begin position="21"/>
        <end position="42"/>
    </location>
</feature>
<dbReference type="GO" id="GO:0009003">
    <property type="term" value="F:signal peptidase activity"/>
    <property type="evidence" value="ECO:0007669"/>
    <property type="project" value="UniProtKB-EC"/>
</dbReference>
<accession>A0ABV1HTC6</accession>
<keyword evidence="3 6" id="KW-1133">Transmembrane helix</keyword>
<evidence type="ECO:0000313" key="8">
    <source>
        <dbReference type="Proteomes" id="UP001478133"/>
    </source>
</evidence>
<protein>
    <recommendedName>
        <fullName evidence="5">Signal peptidase I</fullName>
        <ecNumber evidence="5">3.4.21.89</ecNumber>
    </recommendedName>
</protein>
<dbReference type="Proteomes" id="UP001478133">
    <property type="component" value="Unassembled WGS sequence"/>
</dbReference>
<evidence type="ECO:0000256" key="1">
    <source>
        <dbReference type="ARBA" id="ARBA00004370"/>
    </source>
</evidence>
<dbReference type="InterPro" id="IPR001733">
    <property type="entry name" value="Peptidase_S26B"/>
</dbReference>
<evidence type="ECO:0000256" key="6">
    <source>
        <dbReference type="SAM" id="Phobius"/>
    </source>
</evidence>
<feature type="transmembrane region" description="Helical" evidence="6">
    <location>
        <begin position="152"/>
        <end position="174"/>
    </location>
</feature>
<dbReference type="CDD" id="cd06530">
    <property type="entry name" value="S26_SPase_I"/>
    <property type="match status" value="1"/>
</dbReference>
<keyword evidence="7" id="KW-0378">Hydrolase</keyword>
<evidence type="ECO:0000256" key="3">
    <source>
        <dbReference type="ARBA" id="ARBA00022989"/>
    </source>
</evidence>
<reference evidence="7 8" key="1">
    <citation type="submission" date="2024-03" db="EMBL/GenBank/DDBJ databases">
        <title>Human intestinal bacterial collection.</title>
        <authorList>
            <person name="Pauvert C."/>
            <person name="Hitch T.C.A."/>
            <person name="Clavel T."/>
        </authorList>
    </citation>
    <scope>NUCLEOTIDE SEQUENCE [LARGE SCALE GENOMIC DNA]</scope>
    <source>
        <strain evidence="7 8">CLA-AP-H18</strain>
    </source>
</reference>
<keyword evidence="4 6" id="KW-0472">Membrane</keyword>
<evidence type="ECO:0000256" key="4">
    <source>
        <dbReference type="ARBA" id="ARBA00023136"/>
    </source>
</evidence>
<keyword evidence="8" id="KW-1185">Reference proteome</keyword>
<dbReference type="InterPro" id="IPR036286">
    <property type="entry name" value="LexA/Signal_pep-like_sf"/>
</dbReference>
<dbReference type="NCBIfam" id="TIGR02228">
    <property type="entry name" value="sigpep_I_arch"/>
    <property type="match status" value="1"/>
</dbReference>
<dbReference type="SUPFAM" id="SSF51306">
    <property type="entry name" value="LexA/Signal peptidase"/>
    <property type="match status" value="1"/>
</dbReference>
<organism evidence="7 8">
    <name type="scientific">Ruminococcoides intestinihominis</name>
    <dbReference type="NCBI Taxonomy" id="3133161"/>
    <lineage>
        <taxon>Bacteria</taxon>
        <taxon>Bacillati</taxon>
        <taxon>Bacillota</taxon>
        <taxon>Clostridia</taxon>
        <taxon>Eubacteriales</taxon>
        <taxon>Oscillospiraceae</taxon>
        <taxon>Ruminococcoides</taxon>
    </lineage>
</organism>